<name>A0A9P1CT41_9DINO</name>
<dbReference type="OrthoDB" id="405889at2759"/>
<dbReference type="EMBL" id="CAMXCT010002120">
    <property type="protein sequence ID" value="CAI3995831.1"/>
    <property type="molecule type" value="Genomic_DNA"/>
</dbReference>
<reference evidence="2" key="2">
    <citation type="submission" date="2024-04" db="EMBL/GenBank/DDBJ databases">
        <authorList>
            <person name="Chen Y."/>
            <person name="Shah S."/>
            <person name="Dougan E. K."/>
            <person name="Thang M."/>
            <person name="Chan C."/>
        </authorList>
    </citation>
    <scope>NUCLEOTIDE SEQUENCE [LARGE SCALE GENOMIC DNA]</scope>
</reference>
<protein>
    <submittedName>
        <fullName evidence="1">Uncharacterized protein</fullName>
    </submittedName>
</protein>
<evidence type="ECO:0000313" key="3">
    <source>
        <dbReference type="Proteomes" id="UP001152797"/>
    </source>
</evidence>
<dbReference type="Proteomes" id="UP001152797">
    <property type="component" value="Unassembled WGS sequence"/>
</dbReference>
<sequence>MKEKKRFGYEIQQREQVPLCEDLRPGVLYEGEKCWSKCGKPREEDCMPRVMTLPEEGEFEMVKHPVCQSHVECVGEPRRVLCEVVKKGSWQEGLMTRMAGIQGGAAWCLSNLPPTCRARRRTGHEFL</sequence>
<dbReference type="EMBL" id="CAMXCT020002120">
    <property type="protein sequence ID" value="CAL1149206.1"/>
    <property type="molecule type" value="Genomic_DNA"/>
</dbReference>
<proteinExistence type="predicted"/>
<gene>
    <name evidence="1" type="ORF">C1SCF055_LOCUS22357</name>
</gene>
<reference evidence="1" key="1">
    <citation type="submission" date="2022-10" db="EMBL/GenBank/DDBJ databases">
        <authorList>
            <person name="Chen Y."/>
            <person name="Dougan E. K."/>
            <person name="Chan C."/>
            <person name="Rhodes N."/>
            <person name="Thang M."/>
        </authorList>
    </citation>
    <scope>NUCLEOTIDE SEQUENCE</scope>
</reference>
<dbReference type="EMBL" id="CAMXCT030002120">
    <property type="protein sequence ID" value="CAL4783143.1"/>
    <property type="molecule type" value="Genomic_DNA"/>
</dbReference>
<evidence type="ECO:0000313" key="2">
    <source>
        <dbReference type="EMBL" id="CAL1149206.1"/>
    </source>
</evidence>
<evidence type="ECO:0000313" key="1">
    <source>
        <dbReference type="EMBL" id="CAI3995831.1"/>
    </source>
</evidence>
<keyword evidence="3" id="KW-1185">Reference proteome</keyword>
<dbReference type="AlphaFoldDB" id="A0A9P1CT41"/>
<comment type="caution">
    <text evidence="1">The sequence shown here is derived from an EMBL/GenBank/DDBJ whole genome shotgun (WGS) entry which is preliminary data.</text>
</comment>
<accession>A0A9P1CT41</accession>
<organism evidence="1">
    <name type="scientific">Cladocopium goreaui</name>
    <dbReference type="NCBI Taxonomy" id="2562237"/>
    <lineage>
        <taxon>Eukaryota</taxon>
        <taxon>Sar</taxon>
        <taxon>Alveolata</taxon>
        <taxon>Dinophyceae</taxon>
        <taxon>Suessiales</taxon>
        <taxon>Symbiodiniaceae</taxon>
        <taxon>Cladocopium</taxon>
    </lineage>
</organism>